<dbReference type="AlphaFoldDB" id="A0A1J5PHN2"/>
<evidence type="ECO:0000313" key="1">
    <source>
        <dbReference type="EMBL" id="OIQ64787.1"/>
    </source>
</evidence>
<accession>A0A1J5PHN2</accession>
<dbReference type="InterPro" id="IPR018666">
    <property type="entry name" value="DUF2125"/>
</dbReference>
<proteinExistence type="predicted"/>
<name>A0A1J5PHN2_9ZZZZ</name>
<sequence length="134" mass="13938">MHLLVHAARDTVALGGCGRDRPHAFLDVVESLMEGARRPGVAAVGADLSGTGAVTFDNTSAVPVPSGSVDLKLVGGNGLIDKFIAMGLLPKDQAMGFRMMLAMFAKPGEGTDTLTSKIEFNKDGSILANGQRIQ</sequence>
<reference evidence="1" key="1">
    <citation type="submission" date="2016-10" db="EMBL/GenBank/DDBJ databases">
        <title>Sequence of Gallionella enrichment culture.</title>
        <authorList>
            <person name="Poehlein A."/>
            <person name="Muehling M."/>
            <person name="Daniel R."/>
        </authorList>
    </citation>
    <scope>NUCLEOTIDE SEQUENCE</scope>
</reference>
<organism evidence="1">
    <name type="scientific">mine drainage metagenome</name>
    <dbReference type="NCBI Taxonomy" id="410659"/>
    <lineage>
        <taxon>unclassified sequences</taxon>
        <taxon>metagenomes</taxon>
        <taxon>ecological metagenomes</taxon>
    </lineage>
</organism>
<protein>
    <submittedName>
        <fullName evidence="1">Uncharacterized protein</fullName>
    </submittedName>
</protein>
<dbReference type="Pfam" id="PF09898">
    <property type="entry name" value="DUF2125"/>
    <property type="match status" value="1"/>
</dbReference>
<dbReference type="EMBL" id="MLJW01007837">
    <property type="protein sequence ID" value="OIQ64787.1"/>
    <property type="molecule type" value="Genomic_DNA"/>
</dbReference>
<comment type="caution">
    <text evidence="1">The sequence shown here is derived from an EMBL/GenBank/DDBJ whole genome shotgun (WGS) entry which is preliminary data.</text>
</comment>
<gene>
    <name evidence="1" type="ORF">GALL_536590</name>
</gene>